<evidence type="ECO:0000313" key="8">
    <source>
        <dbReference type="EMBL" id="MEN0579607.1"/>
    </source>
</evidence>
<comment type="caution">
    <text evidence="8">The sequence shown here is derived from an EMBL/GenBank/DDBJ whole genome shotgun (WGS) entry which is preliminary data.</text>
</comment>
<dbReference type="PANTHER" id="PTHR30086:SF20">
    <property type="entry name" value="ARGININE EXPORTER PROTEIN ARGO-RELATED"/>
    <property type="match status" value="1"/>
</dbReference>
<evidence type="ECO:0000256" key="4">
    <source>
        <dbReference type="ARBA" id="ARBA00022970"/>
    </source>
</evidence>
<proteinExistence type="predicted"/>
<evidence type="ECO:0000256" key="3">
    <source>
        <dbReference type="ARBA" id="ARBA00022692"/>
    </source>
</evidence>
<keyword evidence="9" id="KW-1185">Reference proteome</keyword>
<dbReference type="EMBL" id="JBCIVJ010000007">
    <property type="protein sequence ID" value="MEN0579607.1"/>
    <property type="molecule type" value="Genomic_DNA"/>
</dbReference>
<dbReference type="Pfam" id="PF01810">
    <property type="entry name" value="LysE"/>
    <property type="match status" value="1"/>
</dbReference>
<evidence type="ECO:0000256" key="6">
    <source>
        <dbReference type="ARBA" id="ARBA00023136"/>
    </source>
</evidence>
<keyword evidence="3 7" id="KW-0812">Transmembrane</keyword>
<feature type="transmembrane region" description="Helical" evidence="7">
    <location>
        <begin position="151"/>
        <end position="173"/>
    </location>
</feature>
<dbReference type="Proteomes" id="UP001411173">
    <property type="component" value="Unassembled WGS sequence"/>
</dbReference>
<evidence type="ECO:0000313" key="9">
    <source>
        <dbReference type="Proteomes" id="UP001411173"/>
    </source>
</evidence>
<sequence length="213" mass="22830">MMAEFNLALLSTYIIAVLFLLLTPGPVVLLVTGTAARVGYARAFLTLLGTNLASLVLITFAVLAIAGAVTLNSGYLSLLGIGGSLFIGWGAVQSLRELRAHRSVRESDTAVQTGGFTRGFFTGISNPKDILFFVSFFPQFIAISRDFTTSITTLCLLWILFDFAVMAGYIVAIKRFLPVTQSRRFAACAALFLLLLAVCGVALSLTGVKSLFL</sequence>
<keyword evidence="4" id="KW-0029">Amino-acid transport</keyword>
<name>A0ABU9V4L1_9ENTR</name>
<keyword evidence="4" id="KW-0813">Transport</keyword>
<evidence type="ECO:0000256" key="7">
    <source>
        <dbReference type="SAM" id="Phobius"/>
    </source>
</evidence>
<keyword evidence="2" id="KW-1003">Cell membrane</keyword>
<feature type="transmembrane region" description="Helical" evidence="7">
    <location>
        <begin position="75"/>
        <end position="92"/>
    </location>
</feature>
<dbReference type="RefSeq" id="WP_090089244.1">
    <property type="nucleotide sequence ID" value="NZ_JBCIVJ010000007.1"/>
</dbReference>
<keyword evidence="6 7" id="KW-0472">Membrane</keyword>
<keyword evidence="5 7" id="KW-1133">Transmembrane helix</keyword>
<evidence type="ECO:0000256" key="5">
    <source>
        <dbReference type="ARBA" id="ARBA00022989"/>
    </source>
</evidence>
<dbReference type="PANTHER" id="PTHR30086">
    <property type="entry name" value="ARGININE EXPORTER PROTEIN ARGO"/>
    <property type="match status" value="1"/>
</dbReference>
<dbReference type="InterPro" id="IPR001123">
    <property type="entry name" value="LeuE-type"/>
</dbReference>
<feature type="transmembrane region" description="Helical" evidence="7">
    <location>
        <begin position="12"/>
        <end position="31"/>
    </location>
</feature>
<feature type="transmembrane region" description="Helical" evidence="7">
    <location>
        <begin position="43"/>
        <end position="69"/>
    </location>
</feature>
<reference evidence="8 9" key="1">
    <citation type="submission" date="2024-02" db="EMBL/GenBank/DDBJ databases">
        <title>Whole genome of MDR Enterobacteriaceae from southern Thailand.</title>
        <authorList>
            <person name="Surachat K."/>
        </authorList>
    </citation>
    <scope>NUCLEOTIDE SEQUENCE [LARGE SCALE GENOMIC DNA]</scope>
    <source>
        <strain evidence="8 9">PSU_29</strain>
    </source>
</reference>
<organism evidence="8 9">
    <name type="scientific">Phytobacter palmae</name>
    <dbReference type="NCBI Taxonomy" id="1855371"/>
    <lineage>
        <taxon>Bacteria</taxon>
        <taxon>Pseudomonadati</taxon>
        <taxon>Pseudomonadota</taxon>
        <taxon>Gammaproteobacteria</taxon>
        <taxon>Enterobacterales</taxon>
        <taxon>Enterobacteriaceae</taxon>
        <taxon>Phytobacter</taxon>
    </lineage>
</organism>
<feature type="transmembrane region" description="Helical" evidence="7">
    <location>
        <begin position="185"/>
        <end position="205"/>
    </location>
</feature>
<protein>
    <submittedName>
        <fullName evidence="8">LysE family translocator</fullName>
    </submittedName>
</protein>
<evidence type="ECO:0000256" key="1">
    <source>
        <dbReference type="ARBA" id="ARBA00004651"/>
    </source>
</evidence>
<evidence type="ECO:0000256" key="2">
    <source>
        <dbReference type="ARBA" id="ARBA00022475"/>
    </source>
</evidence>
<comment type="subcellular location">
    <subcellularLocation>
        <location evidence="1">Cell membrane</location>
        <topology evidence="1">Multi-pass membrane protein</topology>
    </subcellularLocation>
</comment>
<gene>
    <name evidence="8" type="ORF">AAIG39_11360</name>
</gene>
<accession>A0ABU9V4L1</accession>